<protein>
    <submittedName>
        <fullName evidence="1">Uncharacterized protein</fullName>
    </submittedName>
</protein>
<reference evidence="1" key="1">
    <citation type="submission" date="2025-02" db="EMBL/GenBank/DDBJ databases">
        <title>Complete genome sequences of 52 Bacillus and Priestia strains isolated from West-African fermentations and 26 reference strains from the DSMZ collection.</title>
        <authorList>
            <person name="Wiedenbein E.S."/>
            <person name="Canoy T.S."/>
            <person name="Hui Y."/>
            <person name="Parkouda C."/>
            <person name="Dawende C."/>
            <person name="Ametefe E."/>
            <person name="Jespersen L."/>
            <person name="Nielsen D.S."/>
        </authorList>
    </citation>
    <scope>NUCLEOTIDE SEQUENCE</scope>
    <source>
        <strain evidence="1">PRO122</strain>
    </source>
</reference>
<gene>
    <name evidence="1" type="ORF">P5658_26550</name>
</gene>
<name>A0AC61ZZU3_BACIU</name>
<evidence type="ECO:0000313" key="1">
    <source>
        <dbReference type="EMBL" id="XRL89921.1"/>
    </source>
</evidence>
<dbReference type="Proteomes" id="UP001217185">
    <property type="component" value="Chromosome"/>
</dbReference>
<organism evidence="1 2">
    <name type="scientific">Bacillus subtilis</name>
    <dbReference type="NCBI Taxonomy" id="1423"/>
    <lineage>
        <taxon>Bacteria</taxon>
        <taxon>Bacillati</taxon>
        <taxon>Bacillota</taxon>
        <taxon>Bacilli</taxon>
        <taxon>Bacillales</taxon>
        <taxon>Bacillaceae</taxon>
        <taxon>Bacillus</taxon>
    </lineage>
</organism>
<sequence>MEEQTTYRCDTGSITVEPTKITIKHAPGTYHAGKEKEIRIKAISAVEMKKPGKLVAGYISFIFSGGKEASGKWTVDAAKNENTNDGSEKVLCRFLKV</sequence>
<dbReference type="EMBL" id="CP121756">
    <property type="protein sequence ID" value="XRL89921.1"/>
    <property type="molecule type" value="Genomic_DNA"/>
</dbReference>
<proteinExistence type="predicted"/>
<accession>A0AC61ZZU3</accession>
<evidence type="ECO:0000313" key="2">
    <source>
        <dbReference type="Proteomes" id="UP001217185"/>
    </source>
</evidence>